<accession>A0A3M6UP01</accession>
<dbReference type="EMBL" id="RCHS01001075">
    <property type="protein sequence ID" value="RMX55329.1"/>
    <property type="molecule type" value="Genomic_DNA"/>
</dbReference>
<dbReference type="OrthoDB" id="5949479at2759"/>
<name>A0A3M6UP01_POCDA</name>
<gene>
    <name evidence="1" type="ORF">pdam_00019108</name>
</gene>
<protein>
    <submittedName>
        <fullName evidence="1">Uncharacterized protein</fullName>
    </submittedName>
</protein>
<evidence type="ECO:0000313" key="2">
    <source>
        <dbReference type="Proteomes" id="UP000275408"/>
    </source>
</evidence>
<comment type="caution">
    <text evidence="1">The sequence shown here is derived from an EMBL/GenBank/DDBJ whole genome shotgun (WGS) entry which is preliminary data.</text>
</comment>
<evidence type="ECO:0000313" key="1">
    <source>
        <dbReference type="EMBL" id="RMX55329.1"/>
    </source>
</evidence>
<dbReference type="Proteomes" id="UP000275408">
    <property type="component" value="Unassembled WGS sequence"/>
</dbReference>
<reference evidence="1 2" key="1">
    <citation type="journal article" date="2018" name="Sci. Rep.">
        <title>Comparative analysis of the Pocillopora damicornis genome highlights role of immune system in coral evolution.</title>
        <authorList>
            <person name="Cunning R."/>
            <person name="Bay R.A."/>
            <person name="Gillette P."/>
            <person name="Baker A.C."/>
            <person name="Traylor-Knowles N."/>
        </authorList>
    </citation>
    <scope>NUCLEOTIDE SEQUENCE [LARGE SCALE GENOMIC DNA]</scope>
    <source>
        <strain evidence="1">RSMAS</strain>
        <tissue evidence="1">Whole animal</tissue>
    </source>
</reference>
<proteinExistence type="predicted"/>
<keyword evidence="2" id="KW-1185">Reference proteome</keyword>
<dbReference type="AlphaFoldDB" id="A0A3M6UP01"/>
<sequence length="98" mass="11036">MELVNPYDKCLVAVKNQDGNLVSHAPKESSKFFQKFLNDSGEGEAECIGNRLNAGKGKGVEIPVDYRLVANEARDGQKAFFDISRVPYLQILEELFEW</sequence>
<organism evidence="1 2">
    <name type="scientific">Pocillopora damicornis</name>
    <name type="common">Cauliflower coral</name>
    <name type="synonym">Millepora damicornis</name>
    <dbReference type="NCBI Taxonomy" id="46731"/>
    <lineage>
        <taxon>Eukaryota</taxon>
        <taxon>Metazoa</taxon>
        <taxon>Cnidaria</taxon>
        <taxon>Anthozoa</taxon>
        <taxon>Hexacorallia</taxon>
        <taxon>Scleractinia</taxon>
        <taxon>Astrocoeniina</taxon>
        <taxon>Pocilloporidae</taxon>
        <taxon>Pocillopora</taxon>
    </lineage>
</organism>